<dbReference type="Pfam" id="PF02518">
    <property type="entry name" value="HATPase_c"/>
    <property type="match status" value="1"/>
</dbReference>
<dbReference type="PRINTS" id="PR00344">
    <property type="entry name" value="BCTRLSENSOR"/>
</dbReference>
<feature type="transmembrane region" description="Helical" evidence="6">
    <location>
        <begin position="199"/>
        <end position="219"/>
    </location>
</feature>
<dbReference type="EC" id="2.7.13.3" evidence="2"/>
<feature type="transmembrane region" description="Helical" evidence="6">
    <location>
        <begin position="130"/>
        <end position="152"/>
    </location>
</feature>
<reference evidence="8 9" key="1">
    <citation type="journal article" date="2016" name="Nat. Commun.">
        <title>Thousands of microbial genomes shed light on interconnected biogeochemical processes in an aquifer system.</title>
        <authorList>
            <person name="Anantharaman K."/>
            <person name="Brown C.T."/>
            <person name="Hug L.A."/>
            <person name="Sharon I."/>
            <person name="Castelle C.J."/>
            <person name="Probst A.J."/>
            <person name="Thomas B.C."/>
            <person name="Singh A."/>
            <person name="Wilkins M.J."/>
            <person name="Karaoz U."/>
            <person name="Brodie E.L."/>
            <person name="Williams K.H."/>
            <person name="Hubbard S.S."/>
            <person name="Banfield J.F."/>
        </authorList>
    </citation>
    <scope>NUCLEOTIDE SEQUENCE [LARGE SCALE GENOMIC DNA]</scope>
</reference>
<feature type="transmembrane region" description="Helical" evidence="6">
    <location>
        <begin position="67"/>
        <end position="86"/>
    </location>
</feature>
<dbReference type="CDD" id="cd00082">
    <property type="entry name" value="HisKA"/>
    <property type="match status" value="1"/>
</dbReference>
<dbReference type="Pfam" id="PF16927">
    <property type="entry name" value="HisKA_7TM"/>
    <property type="match status" value="1"/>
</dbReference>
<dbReference type="InterPro" id="IPR003661">
    <property type="entry name" value="HisK_dim/P_dom"/>
</dbReference>
<accession>A0A1F7UQH3</accession>
<keyword evidence="4" id="KW-0808">Transferase</keyword>
<feature type="transmembrane region" description="Helical" evidence="6">
    <location>
        <begin position="172"/>
        <end position="193"/>
    </location>
</feature>
<evidence type="ECO:0000313" key="9">
    <source>
        <dbReference type="Proteomes" id="UP000176897"/>
    </source>
</evidence>
<feature type="domain" description="Histidine kinase" evidence="7">
    <location>
        <begin position="313"/>
        <end position="549"/>
    </location>
</feature>
<dbReference type="PANTHER" id="PTHR43047:SF72">
    <property type="entry name" value="OSMOSENSING HISTIDINE PROTEIN KINASE SLN1"/>
    <property type="match status" value="1"/>
</dbReference>
<keyword evidence="5" id="KW-0418">Kinase</keyword>
<dbReference type="InterPro" id="IPR005467">
    <property type="entry name" value="His_kinase_dom"/>
</dbReference>
<feature type="transmembrane region" description="Helical" evidence="6">
    <location>
        <begin position="98"/>
        <end position="124"/>
    </location>
</feature>
<dbReference type="SUPFAM" id="SSF55874">
    <property type="entry name" value="ATPase domain of HSP90 chaperone/DNA topoisomerase II/histidine kinase"/>
    <property type="match status" value="1"/>
</dbReference>
<dbReference type="PANTHER" id="PTHR43047">
    <property type="entry name" value="TWO-COMPONENT HISTIDINE PROTEIN KINASE"/>
    <property type="match status" value="1"/>
</dbReference>
<dbReference type="SMART" id="SM00387">
    <property type="entry name" value="HATPase_c"/>
    <property type="match status" value="1"/>
</dbReference>
<evidence type="ECO:0000256" key="1">
    <source>
        <dbReference type="ARBA" id="ARBA00000085"/>
    </source>
</evidence>
<name>A0A1F7UQH3_9BACT</name>
<dbReference type="Gene3D" id="3.30.565.10">
    <property type="entry name" value="Histidine kinase-like ATPase, C-terminal domain"/>
    <property type="match status" value="1"/>
</dbReference>
<dbReference type="STRING" id="1802401.A3B21_01085"/>
<evidence type="ECO:0000256" key="3">
    <source>
        <dbReference type="ARBA" id="ARBA00022553"/>
    </source>
</evidence>
<dbReference type="InterPro" id="IPR004358">
    <property type="entry name" value="Sig_transdc_His_kin-like_C"/>
</dbReference>
<gene>
    <name evidence="8" type="ORF">A3B21_01085</name>
</gene>
<proteinExistence type="predicted"/>
<organism evidence="8 9">
    <name type="scientific">Candidatus Uhrbacteria bacterium RIFCSPLOWO2_01_FULL_47_24</name>
    <dbReference type="NCBI Taxonomy" id="1802401"/>
    <lineage>
        <taxon>Bacteria</taxon>
        <taxon>Candidatus Uhriibacteriota</taxon>
    </lineage>
</organism>
<dbReference type="AlphaFoldDB" id="A0A1F7UQH3"/>
<evidence type="ECO:0000256" key="2">
    <source>
        <dbReference type="ARBA" id="ARBA00012438"/>
    </source>
</evidence>
<keyword evidence="6" id="KW-0812">Transmembrane</keyword>
<dbReference type="Pfam" id="PF00512">
    <property type="entry name" value="HisKA"/>
    <property type="match status" value="1"/>
</dbReference>
<dbReference type="InterPro" id="IPR003594">
    <property type="entry name" value="HATPase_dom"/>
</dbReference>
<dbReference type="InterPro" id="IPR036097">
    <property type="entry name" value="HisK_dim/P_sf"/>
</dbReference>
<evidence type="ECO:0000256" key="5">
    <source>
        <dbReference type="ARBA" id="ARBA00022777"/>
    </source>
</evidence>
<dbReference type="EMBL" id="MGEJ01000019">
    <property type="protein sequence ID" value="OGL79984.1"/>
    <property type="molecule type" value="Genomic_DNA"/>
</dbReference>
<dbReference type="GO" id="GO:0005886">
    <property type="term" value="C:plasma membrane"/>
    <property type="evidence" value="ECO:0007669"/>
    <property type="project" value="TreeGrafter"/>
</dbReference>
<protein>
    <recommendedName>
        <fullName evidence="2">histidine kinase</fullName>
        <ecNumber evidence="2">2.7.13.3</ecNumber>
    </recommendedName>
</protein>
<dbReference type="Gene3D" id="1.10.287.130">
    <property type="match status" value="1"/>
</dbReference>
<dbReference type="PROSITE" id="PS50109">
    <property type="entry name" value="HIS_KIN"/>
    <property type="match status" value="1"/>
</dbReference>
<dbReference type="GO" id="GO:0009927">
    <property type="term" value="F:histidine phosphotransfer kinase activity"/>
    <property type="evidence" value="ECO:0007669"/>
    <property type="project" value="TreeGrafter"/>
</dbReference>
<keyword evidence="3" id="KW-0597">Phosphoprotein</keyword>
<dbReference type="SUPFAM" id="SSF47384">
    <property type="entry name" value="Homodimeric domain of signal transducing histidine kinase"/>
    <property type="match status" value="1"/>
</dbReference>
<dbReference type="Proteomes" id="UP000176897">
    <property type="component" value="Unassembled WGS sequence"/>
</dbReference>
<dbReference type="GO" id="GO:0000155">
    <property type="term" value="F:phosphorelay sensor kinase activity"/>
    <property type="evidence" value="ECO:0007669"/>
    <property type="project" value="InterPro"/>
</dbReference>
<evidence type="ECO:0000256" key="6">
    <source>
        <dbReference type="SAM" id="Phobius"/>
    </source>
</evidence>
<evidence type="ECO:0000256" key="4">
    <source>
        <dbReference type="ARBA" id="ARBA00022679"/>
    </source>
</evidence>
<evidence type="ECO:0000313" key="8">
    <source>
        <dbReference type="EMBL" id="OGL79984.1"/>
    </source>
</evidence>
<feature type="transmembrane region" description="Helical" evidence="6">
    <location>
        <begin position="249"/>
        <end position="273"/>
    </location>
</feature>
<comment type="catalytic activity">
    <reaction evidence="1">
        <text>ATP + protein L-histidine = ADP + protein N-phospho-L-histidine.</text>
        <dbReference type="EC" id="2.7.13.3"/>
    </reaction>
</comment>
<comment type="caution">
    <text evidence="8">The sequence shown here is derived from an EMBL/GenBank/DDBJ whole genome shotgun (WGS) entry which is preliminary data.</text>
</comment>
<feature type="transmembrane region" description="Helical" evidence="6">
    <location>
        <begin position="6"/>
        <end position="24"/>
    </location>
</feature>
<dbReference type="SMART" id="SM00388">
    <property type="entry name" value="HisKA"/>
    <property type="match status" value="1"/>
</dbReference>
<feature type="transmembrane region" description="Helical" evidence="6">
    <location>
        <begin position="31"/>
        <end position="55"/>
    </location>
</feature>
<keyword evidence="6" id="KW-1133">Transmembrane helix</keyword>
<sequence>MDFRFISLLIMGIIIFSLGFFVYLQNRKSRINISFGAFVISVAVWSFSLMLFYSTNKTIWADFWAKAVYFFGGIIPACFYYFSLVFPETPTKIKRVKIFIIFSPNIILFFLYFFTNLMIAHALLEDHNRGFIYGPLHTLFDIHFISVFFLGFRNLFKKYQITHGPVKAQLKYVVFGTLVGLILAGIANVILPWFTIFQFLWLGPPFTLIWVLALSYAIVKHRFMNIRVIATELLIILILLVLLNEIFLSISLVTILLRISFFLLVAILSVLLVRSVINEVKRREEMERLKNALEVAYAKLKELDQAKTDFLSMASHQLRSPLTVVKLGIGALMDGTFGDVKDKRQMDALTKMLENTERLIELINEYLDVSRIELGKMQYNFKEGDLCALISAIVEEYQPRAQARGLKLGFVPLTPALSHKGRGSVSLAKFDEEKMRHVITNLIDNAIKYTMKGKIEVGCEGQGEGALLRVAVKDTGMGLSEEDMGVVFQKFRRAQGGNLRRRDGEPIEGSGLGLHVAKMFVEAHGGKIWVESEGKGKGSTFIFTIPVAGPKEEVKAVQAAPAVPEITAKA</sequence>
<dbReference type="InterPro" id="IPR036890">
    <property type="entry name" value="HATPase_C_sf"/>
</dbReference>
<keyword evidence="6" id="KW-0472">Membrane</keyword>
<evidence type="ECO:0000259" key="7">
    <source>
        <dbReference type="PROSITE" id="PS50109"/>
    </source>
</evidence>
<dbReference type="InterPro" id="IPR031621">
    <property type="entry name" value="HisKA_7TM"/>
</dbReference>